<reference evidence="7" key="1">
    <citation type="submission" date="2018-11" db="EMBL/GenBank/DDBJ databases">
        <title>A distinct lineage of giant viruses engineers rhodopsin photosystems in predatory marine eukaryotes.</title>
        <authorList>
            <person name="Needham D.M."/>
            <person name="Yoshizawa S."/>
            <person name="Hosaka T."/>
            <person name="Poirier C."/>
            <person name="Choi C.-J."/>
            <person name="Hehenberger E."/>
            <person name="Irwin N.A.T."/>
            <person name="Wilken S."/>
            <person name="Yung C.-M."/>
            <person name="Bachy C."/>
            <person name="Kurihara R."/>
            <person name="Nakajima Y."/>
            <person name="Kojima K."/>
            <person name="Kimura-Someya T."/>
            <person name="Leonard G."/>
            <person name="Malmstrom R.R."/>
            <person name="Mende D."/>
            <person name="Olson D.K."/>
            <person name="Sudo Y."/>
            <person name="Sudek S."/>
            <person name="Richards T.A."/>
            <person name="DeLong E.F."/>
            <person name="Keeling P.J."/>
            <person name="Santoro A.E."/>
            <person name="Shirouzu M."/>
            <person name="Iwasaki W."/>
            <person name="Worden A.Z."/>
        </authorList>
    </citation>
    <scope>NUCLEOTIDE SEQUENCE</scope>
</reference>
<organism evidence="7">
    <name type="scientific">Mimiviridae sp. ChoanoV1</name>
    <dbReference type="NCBI Taxonomy" id="2596887"/>
    <lineage>
        <taxon>Viruses</taxon>
        <taxon>Varidnaviria</taxon>
        <taxon>Bamfordvirae</taxon>
        <taxon>Nucleocytoviricota</taxon>
        <taxon>Megaviricetes</taxon>
        <taxon>Imitervirales</taxon>
        <taxon>Schizomimiviridae</taxon>
    </lineage>
</organism>
<comment type="similarity">
    <text evidence="2">Belongs to the UPF0057 (PMP3) family.</text>
</comment>
<evidence type="ECO:0000313" key="7">
    <source>
        <dbReference type="EMBL" id="QDY52263.1"/>
    </source>
</evidence>
<evidence type="ECO:0000256" key="6">
    <source>
        <dbReference type="SAM" id="Phobius"/>
    </source>
</evidence>
<keyword evidence="5 6" id="KW-0472">Membrane</keyword>
<feature type="transmembrane region" description="Helical" evidence="6">
    <location>
        <begin position="69"/>
        <end position="88"/>
    </location>
</feature>
<dbReference type="EMBL" id="MK250089">
    <property type="protein sequence ID" value="QDY52263.1"/>
    <property type="molecule type" value="Genomic_DNA"/>
</dbReference>
<keyword evidence="3 6" id="KW-0812">Transmembrane</keyword>
<dbReference type="InterPro" id="IPR000612">
    <property type="entry name" value="PMP3"/>
</dbReference>
<dbReference type="GO" id="GO:0016020">
    <property type="term" value="C:membrane"/>
    <property type="evidence" value="ECO:0007669"/>
    <property type="project" value="UniProtKB-SubCell"/>
</dbReference>
<evidence type="ECO:0000256" key="4">
    <source>
        <dbReference type="ARBA" id="ARBA00022989"/>
    </source>
</evidence>
<protein>
    <submittedName>
        <fullName evidence="7">Proteolipid membrane potential modulator</fullName>
    </submittedName>
</protein>
<accession>A0A5B8HWS3</accession>
<evidence type="ECO:0000256" key="5">
    <source>
        <dbReference type="ARBA" id="ARBA00023136"/>
    </source>
</evidence>
<evidence type="ECO:0000256" key="2">
    <source>
        <dbReference type="ARBA" id="ARBA00009530"/>
    </source>
</evidence>
<name>A0A5B8HWS3_9VIRU</name>
<feature type="transmembrane region" description="Helical" evidence="6">
    <location>
        <begin position="40"/>
        <end position="57"/>
    </location>
</feature>
<evidence type="ECO:0000256" key="3">
    <source>
        <dbReference type="ARBA" id="ARBA00022692"/>
    </source>
</evidence>
<evidence type="ECO:0000256" key="1">
    <source>
        <dbReference type="ARBA" id="ARBA00004370"/>
    </source>
</evidence>
<sequence length="111" mass="13051">MIPDDIKEKIDRDEWTFTDKLLKGGLGYGKFCIPDELPQVVFAVIFPPLSILWNYHLGYYSLWETIKKFFISLLLTMCFYLPGLIYAVNELSCRTRVKLSEQQYMEKTLQA</sequence>
<dbReference type="Pfam" id="PF01679">
    <property type="entry name" value="Pmp3"/>
    <property type="match status" value="1"/>
</dbReference>
<proteinExistence type="inferred from homology"/>
<comment type="subcellular location">
    <subcellularLocation>
        <location evidence="1">Membrane</location>
    </subcellularLocation>
</comment>
<keyword evidence="4 6" id="KW-1133">Transmembrane helix</keyword>
<gene>
    <name evidence="7" type="ORF">5_60</name>
</gene>